<dbReference type="OrthoDB" id="427518at2759"/>
<dbReference type="PROSITE" id="PS50088">
    <property type="entry name" value="ANK_REPEAT"/>
    <property type="match status" value="1"/>
</dbReference>
<feature type="non-terminal residue" evidence="2">
    <location>
        <position position="67"/>
    </location>
</feature>
<proteinExistence type="predicted"/>
<protein>
    <submittedName>
        <fullName evidence="2">Uncharacterized protein</fullName>
    </submittedName>
</protein>
<reference evidence="2" key="1">
    <citation type="journal article" date="2020" name="Stud. Mycol.">
        <title>101 Dothideomycetes genomes: a test case for predicting lifestyles and emergence of pathogens.</title>
        <authorList>
            <person name="Haridas S."/>
            <person name="Albert R."/>
            <person name="Binder M."/>
            <person name="Bloem J."/>
            <person name="Labutti K."/>
            <person name="Salamov A."/>
            <person name="Andreopoulos B."/>
            <person name="Baker S."/>
            <person name="Barry K."/>
            <person name="Bills G."/>
            <person name="Bluhm B."/>
            <person name="Cannon C."/>
            <person name="Castanera R."/>
            <person name="Culley D."/>
            <person name="Daum C."/>
            <person name="Ezra D."/>
            <person name="Gonzalez J."/>
            <person name="Henrissat B."/>
            <person name="Kuo A."/>
            <person name="Liang C."/>
            <person name="Lipzen A."/>
            <person name="Lutzoni F."/>
            <person name="Magnuson J."/>
            <person name="Mondo S."/>
            <person name="Nolan M."/>
            <person name="Ohm R."/>
            <person name="Pangilinan J."/>
            <person name="Park H.-J."/>
            <person name="Ramirez L."/>
            <person name="Alfaro M."/>
            <person name="Sun H."/>
            <person name="Tritt A."/>
            <person name="Yoshinaga Y."/>
            <person name="Zwiers L.-H."/>
            <person name="Turgeon B."/>
            <person name="Goodwin S."/>
            <person name="Spatafora J."/>
            <person name="Crous P."/>
            <person name="Grigoriev I."/>
        </authorList>
    </citation>
    <scope>NUCLEOTIDE SEQUENCE</scope>
    <source>
        <strain evidence="2">CBS 207.26</strain>
    </source>
</reference>
<feature type="repeat" description="ANK" evidence="1">
    <location>
        <begin position="31"/>
        <end position="63"/>
    </location>
</feature>
<keyword evidence="3" id="KW-1185">Reference proteome</keyword>
<organism evidence="2 3">
    <name type="scientific">Zopfia rhizophila CBS 207.26</name>
    <dbReference type="NCBI Taxonomy" id="1314779"/>
    <lineage>
        <taxon>Eukaryota</taxon>
        <taxon>Fungi</taxon>
        <taxon>Dikarya</taxon>
        <taxon>Ascomycota</taxon>
        <taxon>Pezizomycotina</taxon>
        <taxon>Dothideomycetes</taxon>
        <taxon>Dothideomycetes incertae sedis</taxon>
        <taxon>Zopfiaceae</taxon>
        <taxon>Zopfia</taxon>
    </lineage>
</organism>
<dbReference type="AlphaFoldDB" id="A0A6A6EPN6"/>
<gene>
    <name evidence="2" type="ORF">K469DRAFT_552796</name>
</gene>
<evidence type="ECO:0000313" key="2">
    <source>
        <dbReference type="EMBL" id="KAF2192993.1"/>
    </source>
</evidence>
<dbReference type="EMBL" id="ML994614">
    <property type="protein sequence ID" value="KAF2192993.1"/>
    <property type="molecule type" value="Genomic_DNA"/>
</dbReference>
<accession>A0A6A6EPN6</accession>
<evidence type="ECO:0000313" key="3">
    <source>
        <dbReference type="Proteomes" id="UP000800200"/>
    </source>
</evidence>
<dbReference type="InterPro" id="IPR002110">
    <property type="entry name" value="Ankyrin_rpt"/>
</dbReference>
<evidence type="ECO:0000256" key="1">
    <source>
        <dbReference type="PROSITE-ProRule" id="PRU00023"/>
    </source>
</evidence>
<name>A0A6A6EPN6_9PEZI</name>
<keyword evidence="1" id="KW-0040">ANK repeat</keyword>
<dbReference type="Proteomes" id="UP000800200">
    <property type="component" value="Unassembled WGS sequence"/>
</dbReference>
<sequence length="67" mass="7535">MSLQAAELREDQNIMKILLNDGSSVNITHDQYGSALQAAAWHGNRDITRILLDRGAYVNTKGSEYWN</sequence>
<dbReference type="Pfam" id="PF12796">
    <property type="entry name" value="Ank_2"/>
    <property type="match status" value="1"/>
</dbReference>
<dbReference type="InterPro" id="IPR036770">
    <property type="entry name" value="Ankyrin_rpt-contain_sf"/>
</dbReference>
<dbReference type="SUPFAM" id="SSF48403">
    <property type="entry name" value="Ankyrin repeat"/>
    <property type="match status" value="1"/>
</dbReference>
<dbReference type="Gene3D" id="1.25.40.20">
    <property type="entry name" value="Ankyrin repeat-containing domain"/>
    <property type="match status" value="1"/>
</dbReference>